<reference evidence="1" key="1">
    <citation type="submission" date="2020-06" db="EMBL/GenBank/DDBJ databases">
        <title>Lateral gene transfer of anion-conducting channel rhodopsins between green algae and giant viruses.</title>
        <authorList>
            <person name="Rozenberg A."/>
            <person name="Oppermann J."/>
            <person name="Wietek J."/>
            <person name="Fernandez Lahore R.G."/>
            <person name="Sandaa R.-A."/>
            <person name="Bratbak G."/>
            <person name="Hegemann P."/>
            <person name="Beja O."/>
        </authorList>
    </citation>
    <scope>NUCLEOTIDE SEQUENCE</scope>
    <source>
        <strain evidence="1">01B</strain>
    </source>
</reference>
<organism evidence="1">
    <name type="scientific">Pyramimonas orientalis virus</name>
    <name type="common">PoV01</name>
    <dbReference type="NCBI Taxonomy" id="455367"/>
    <lineage>
        <taxon>Viruses</taxon>
        <taxon>Varidnaviria</taxon>
        <taxon>Bamfordvirae</taxon>
        <taxon>Nucleocytoviricota</taxon>
        <taxon>Megaviricetes</taxon>
        <taxon>Imitervirales</taxon>
        <taxon>Allomimiviridae</taxon>
        <taxon>Heliosvirus</taxon>
        <taxon>Heliosvirus raunefjordenense</taxon>
    </lineage>
</organism>
<protein>
    <submittedName>
        <fullName evidence="1">Uncharacterized protein</fullName>
    </submittedName>
</protein>
<sequence>MSFILGDVLDHHESIDIEYKEFCFKTNLFDYYSKQELRNMIKQSVLLRNFDELIIDNIQKYIHYYVPRYVSAFHNSKHSGEYKLFIGINDFNEITGIPFKGNLRMYNTFFTKYMEDVIRSNVSNKCCVSTQLETFKTVIDEDILNDDYLGEIMEQYDEQDKLYSIAYEKYVKDKKKWIKDMYFYKGKLQDVVNNNKIKLEFVKYLEKKNLLKMFPEVFWKYHTIPSDSIKHYKKSPIELLYWLIQFKDERVNHLMTLKPVEPMMPKILNIEYCLLTKMTSLRKRLVTNANMSYYTILVTFKCTKECPNVVSFRDPRTRSERTLKRYICPLNHSPKCRDMCSPRK</sequence>
<gene>
    <name evidence="1" type="ORF">HWQ62_00391</name>
</gene>
<dbReference type="EMBL" id="MT663539">
    <property type="protein sequence ID" value="QOI90526.1"/>
    <property type="molecule type" value="Genomic_DNA"/>
</dbReference>
<accession>A0A7M3UP61</accession>
<organismHost>
    <name type="scientific">Pyramimonas plurioculata</name>
    <dbReference type="NCBI Taxonomy" id="36893"/>
</organismHost>
<evidence type="ECO:0000313" key="1">
    <source>
        <dbReference type="EMBL" id="QOI90526.1"/>
    </source>
</evidence>
<name>A0A7M3UP61_POV01</name>
<proteinExistence type="predicted"/>